<evidence type="ECO:0000256" key="1">
    <source>
        <dbReference type="SAM" id="MobiDB-lite"/>
    </source>
</evidence>
<protein>
    <submittedName>
        <fullName evidence="2">Uncharacterized protein</fullName>
    </submittedName>
</protein>
<reference evidence="2 3" key="1">
    <citation type="journal article" date="2010" name="Science">
        <title>Genomic analysis of organismal complexity in the multicellular green alga Volvox carteri.</title>
        <authorList>
            <person name="Prochnik S.E."/>
            <person name="Umen J."/>
            <person name="Nedelcu A.M."/>
            <person name="Hallmann A."/>
            <person name="Miller S.M."/>
            <person name="Nishii I."/>
            <person name="Ferris P."/>
            <person name="Kuo A."/>
            <person name="Mitros T."/>
            <person name="Fritz-Laylin L.K."/>
            <person name="Hellsten U."/>
            <person name="Chapman J."/>
            <person name="Simakov O."/>
            <person name="Rensing S.A."/>
            <person name="Terry A."/>
            <person name="Pangilinan J."/>
            <person name="Kapitonov V."/>
            <person name="Jurka J."/>
            <person name="Salamov A."/>
            <person name="Shapiro H."/>
            <person name="Schmutz J."/>
            <person name="Grimwood J."/>
            <person name="Lindquist E."/>
            <person name="Lucas S."/>
            <person name="Grigoriev I.V."/>
            <person name="Schmitt R."/>
            <person name="Kirk D."/>
            <person name="Rokhsar D.S."/>
        </authorList>
    </citation>
    <scope>NUCLEOTIDE SEQUENCE [LARGE SCALE GENOMIC DNA]</scope>
    <source>
        <strain evidence="3">f. Nagariensis / Eve</strain>
    </source>
</reference>
<dbReference type="EMBL" id="GL378415">
    <property type="protein sequence ID" value="EFJ40478.1"/>
    <property type="molecule type" value="Genomic_DNA"/>
</dbReference>
<evidence type="ECO:0000313" key="2">
    <source>
        <dbReference type="EMBL" id="EFJ40478.1"/>
    </source>
</evidence>
<accession>D8UII0</accession>
<dbReference type="KEGG" id="vcn:VOLCADRAFT_108141"/>
<gene>
    <name evidence="2" type="ORF">VOLCADRAFT_108141</name>
</gene>
<feature type="region of interest" description="Disordered" evidence="1">
    <location>
        <begin position="402"/>
        <end position="463"/>
    </location>
</feature>
<keyword evidence="3" id="KW-1185">Reference proteome</keyword>
<dbReference type="AlphaFoldDB" id="D8UII0"/>
<dbReference type="GeneID" id="9627916"/>
<dbReference type="OrthoDB" id="539194at2759"/>
<feature type="region of interest" description="Disordered" evidence="1">
    <location>
        <begin position="557"/>
        <end position="607"/>
    </location>
</feature>
<feature type="compositionally biased region" description="Gly residues" evidence="1">
    <location>
        <begin position="445"/>
        <end position="463"/>
    </location>
</feature>
<evidence type="ECO:0000313" key="3">
    <source>
        <dbReference type="Proteomes" id="UP000001058"/>
    </source>
</evidence>
<feature type="compositionally biased region" description="Low complexity" evidence="1">
    <location>
        <begin position="557"/>
        <end position="566"/>
    </location>
</feature>
<sequence length="607" mass="61651">MFGSSESHGVTAAGDAVKNPDVKSPLRPFHFTFSLDSKLPGRCFKLYEESFPGYRTSFCLPLTSERLCRRLLVSESTTTTEGVQPVPALWSLILPLRSSGVNGTRWEYHTRLMANRIYNYVVYQVGIGGAGVLLYADRMTRAGLDRVPRIAALMAKGRLVVVAWDMAERSPLGYKYDQALVASHALLGLSSCGPGVMLLLAGINDYLYSAFGHGWPSIHACLIRDDPRVTVFRIQRIAVTTSRMDPHREAVWWALPARSLARHPIMAYDMMGREPMRPDLARVLAAPAGRVVDIYAYDGLAMYDTDKLASAGCGFLLHVANYWWPHSGAVLAATGGVGGGGGVGGMDSFESLFHSDESEFGEAGRGRAGGGGDNADGGGLGGDTDANYTRFKMWPAWATNSTPQGEGSGAMTLPGLLATGSEVGRTHSGGALRHDGGDGGDIDGNVGGSNGHQGGGRSAVGGDGGDGNAAVTGGLDVGGGGAAAAAAAAAAALAAAQSAAAAMGSEATGGGGSDSYAGSLIGSGSADDSADGGTEIAADADRWAALAADKAKEARAAEAAAAEAAATGSGGGNANTGLNEAGAAGMGATDEGATATAAAPAAVKNAE</sequence>
<organism evidence="3">
    <name type="scientific">Volvox carteri f. nagariensis</name>
    <dbReference type="NCBI Taxonomy" id="3068"/>
    <lineage>
        <taxon>Eukaryota</taxon>
        <taxon>Viridiplantae</taxon>
        <taxon>Chlorophyta</taxon>
        <taxon>core chlorophytes</taxon>
        <taxon>Chlorophyceae</taxon>
        <taxon>CS clade</taxon>
        <taxon>Chlamydomonadales</taxon>
        <taxon>Volvocaceae</taxon>
        <taxon>Volvox</taxon>
    </lineage>
</organism>
<dbReference type="RefSeq" id="XP_002958478.1">
    <property type="nucleotide sequence ID" value="XM_002958432.1"/>
</dbReference>
<proteinExistence type="predicted"/>
<feature type="region of interest" description="Disordered" evidence="1">
    <location>
        <begin position="358"/>
        <end position="382"/>
    </location>
</feature>
<feature type="compositionally biased region" description="Low complexity" evidence="1">
    <location>
        <begin position="581"/>
        <end position="607"/>
    </location>
</feature>
<feature type="compositionally biased region" description="Gly residues" evidence="1">
    <location>
        <begin position="366"/>
        <end position="382"/>
    </location>
</feature>
<dbReference type="Proteomes" id="UP000001058">
    <property type="component" value="Unassembled WGS sequence"/>
</dbReference>
<name>D8UII0_VOLCA</name>
<dbReference type="InParanoid" id="D8UII0"/>